<evidence type="ECO:0000256" key="2">
    <source>
        <dbReference type="SAM" id="Phobius"/>
    </source>
</evidence>
<feature type="transmembrane region" description="Helical" evidence="2">
    <location>
        <begin position="21"/>
        <end position="43"/>
    </location>
</feature>
<evidence type="ECO:0000313" key="3">
    <source>
        <dbReference type="EMBL" id="ABB82999.1"/>
    </source>
</evidence>
<protein>
    <submittedName>
        <fullName evidence="3">Uncharacterized protein</fullName>
    </submittedName>
</protein>
<organism evidence="3">
    <name type="scientific">uncultured organism HF10_3D09</name>
    <dbReference type="NCBI Taxonomy" id="357603"/>
    <lineage>
        <taxon>unclassified sequences</taxon>
        <taxon>environmental samples</taxon>
    </lineage>
</organism>
<dbReference type="AlphaFoldDB" id="Q2Q0D1"/>
<keyword evidence="2" id="KW-1133">Transmembrane helix</keyword>
<feature type="region of interest" description="Disordered" evidence="1">
    <location>
        <begin position="91"/>
        <end position="184"/>
    </location>
</feature>
<accession>Q2Q0D1</accession>
<feature type="transmembrane region" description="Helical" evidence="2">
    <location>
        <begin position="63"/>
        <end position="87"/>
    </location>
</feature>
<proteinExistence type="predicted"/>
<reference evidence="3" key="1">
    <citation type="journal article" date="2006" name="Nature">
        <title>Proteorhodopsin lateral gene transfer between marine planktonic Bacteria and Archaea.</title>
        <authorList>
            <person name="Frigaard N.U."/>
            <person name="Martinez A."/>
            <person name="Mincer T.J."/>
            <person name="DeLong E.F."/>
        </authorList>
    </citation>
    <scope>NUCLEOTIDE SEQUENCE</scope>
</reference>
<evidence type="ECO:0000256" key="1">
    <source>
        <dbReference type="SAM" id="MobiDB-lite"/>
    </source>
</evidence>
<keyword evidence="2" id="KW-0812">Transmembrane</keyword>
<dbReference type="EMBL" id="DQ257435">
    <property type="protein sequence ID" value="ABB82999.1"/>
    <property type="molecule type" value="Genomic_DNA"/>
</dbReference>
<keyword evidence="2" id="KW-0472">Membrane</keyword>
<feature type="compositionally biased region" description="Acidic residues" evidence="1">
    <location>
        <begin position="94"/>
        <end position="175"/>
    </location>
</feature>
<sequence length="184" mass="20084">MEDGQSPLASWVKENASTAKLLSVLLLIFAAWASVEIVTNVVGNEIPPVTGMETNEDPDDTQRINNGVIVGFGAVAGTFGVVLQLLLPKHEAEDVSESMPEEDEEIDEVVDDMMEDIGSDETDEEDDLDDVEVEISNDDVDDEEVDVGGSLEEGDEVPEVEGDQSEDDESPEEEEKTPVKKRKF</sequence>
<name>Q2Q0D1_9ZZZZ</name>